<keyword evidence="21" id="KW-1185">Reference proteome</keyword>
<sequence length="1025" mass="115528">MAPSHHRIDLERVKSVEISAILSQGLAMPSDEQISLDRSLLTVEAFPTPVILGNMTRMLSPENPLSSTSNFSSNKSTTTSDSSFKSKPSTTASLQFFSLNDFETATKSFNKRDASTTVSLKSFSLNDLKTATKNFSSNSYLGEGGFGCVFKGWIDEHTYAPTRPGVGNVVAIKKLKRESFQGHKEWLAEITYLSQLHHENLVKLIGYCSESNNKLLVYEYMQKGSLENHLFKRGVQPIPWSVRVKVAIDVAQGLSFLHGLETQIIFRDLKASNVLLDSDFNAKLSDFGLARNGPTGDKSHVSTRVVGTRGYAAPEYIATGHLSLKSDIYSLGVVLLELLSGKRALDEDSGSTEKTLVDWAKPFLNDKRKMLRIMDTRLEGRYSKKEAQTIAALVLQCLHADPRSRPNMTDILPALEQLRAPKDAPRMSTSLLLVADIAMPQLKRLYQVWKGNNRFWCGGRLIFGPDGASLSLTMLLIAGPSIAFCSQVLAKILNHEMTGDDNQNRILGSPVLIVTALLTVADLAFLLLTSSRDPGIVPRNARPPDSDEAFDVTTPSMEWVSAATPHLKLPRTKDANVDGFTTTYENFRYRYDKKENPYNKGLLKNFKDVFFSKIPPSLIDFRSWVLEDSLEASSISRNSRINIVGSKEKIDLEMGNMTELSSNMQITSTMQDLDCTAIDDNVQEKGRHEDVASYPFAFPVVQKPTEQASTCNNQTCIRADGMIMDEMGFKARKQTVKLYYWLGKYREMMTAYREMSTYIKSAVTRNYSEKCINNIMDFVSGSASQNFGLLHEFYEMTLKALEEAKNERLWFKTNLKLCTIWFDMGEYGRMSKILKELHKSCQREDGTYDQKKGTQLLEVYAIEIQIYLVLANMLMESEVNPFDGQEARPYKNDPEVLAMTNLIAAYQQNEILEFEKILKFVSLAVVVAALLRFNWELNVPEKDVEQLLVSLILDNHIQGHIDQVNRLLERSDRSKGLKKYTVIDKWNTQLRLWYLTISNRVAAELSRGSVFKLLEDGLGDINVKE</sequence>
<evidence type="ECO:0000256" key="2">
    <source>
        <dbReference type="ARBA" id="ARBA00012513"/>
    </source>
</evidence>
<evidence type="ECO:0000256" key="10">
    <source>
        <dbReference type="ARBA" id="ARBA00022989"/>
    </source>
</evidence>
<dbReference type="Pfam" id="PF00069">
    <property type="entry name" value="Pkinase"/>
    <property type="match status" value="1"/>
</dbReference>
<evidence type="ECO:0000256" key="18">
    <source>
        <dbReference type="SAM" id="Phobius"/>
    </source>
</evidence>
<dbReference type="Gene3D" id="1.25.40.570">
    <property type="match status" value="3"/>
</dbReference>
<dbReference type="InterPro" id="IPR000717">
    <property type="entry name" value="PCI_dom"/>
</dbReference>
<dbReference type="EC" id="2.7.11.1" evidence="2"/>
<keyword evidence="9 16" id="KW-0067">ATP-binding</keyword>
<feature type="transmembrane region" description="Helical" evidence="18">
    <location>
        <begin position="470"/>
        <end position="494"/>
    </location>
</feature>
<evidence type="ECO:0000256" key="3">
    <source>
        <dbReference type="ARBA" id="ARBA00022527"/>
    </source>
</evidence>
<keyword evidence="8" id="KW-0418">Kinase</keyword>
<evidence type="ECO:0000256" key="12">
    <source>
        <dbReference type="ARBA" id="ARBA00023170"/>
    </source>
</evidence>
<dbReference type="PANTHER" id="PTHR45621">
    <property type="entry name" value="OS01G0588500 PROTEIN-RELATED"/>
    <property type="match status" value="1"/>
</dbReference>
<dbReference type="InterPro" id="IPR058796">
    <property type="entry name" value="COPS2_C"/>
</dbReference>
<keyword evidence="7 16" id="KW-0547">Nucleotide-binding</keyword>
<evidence type="ECO:0000256" key="7">
    <source>
        <dbReference type="ARBA" id="ARBA00022741"/>
    </source>
</evidence>
<dbReference type="Pfam" id="PF01399">
    <property type="entry name" value="PCI"/>
    <property type="match status" value="1"/>
</dbReference>
<dbReference type="SMART" id="SM00220">
    <property type="entry name" value="S_TKc"/>
    <property type="match status" value="1"/>
</dbReference>
<evidence type="ECO:0000256" key="4">
    <source>
        <dbReference type="ARBA" id="ARBA00022679"/>
    </source>
</evidence>
<dbReference type="FunFam" id="3.30.200.20:FF:000228">
    <property type="entry name" value="Serine/threonine-protein kinase BIK1"/>
    <property type="match status" value="1"/>
</dbReference>
<dbReference type="Gene3D" id="1.10.510.10">
    <property type="entry name" value="Transferase(Phosphotransferase) domain 1"/>
    <property type="match status" value="1"/>
</dbReference>
<keyword evidence="3" id="KW-0723">Serine/threonine-protein kinase</keyword>
<name>A0A9E7GA49_9LILI</name>
<comment type="subcellular location">
    <subcellularLocation>
        <location evidence="1">Membrane</location>
        <topology evidence="1">Single-pass type I membrane protein</topology>
    </subcellularLocation>
</comment>
<dbReference type="GO" id="GO:0016020">
    <property type="term" value="C:membrane"/>
    <property type="evidence" value="ECO:0007669"/>
    <property type="project" value="UniProtKB-SubCell"/>
</dbReference>
<feature type="compositionally biased region" description="Low complexity" evidence="17">
    <location>
        <begin position="66"/>
        <end position="88"/>
    </location>
</feature>
<dbReference type="FunFam" id="1.10.510.10:FF:000287">
    <property type="entry name" value="probable LRR receptor-like serine/threonine-protein kinase RKF3"/>
    <property type="match status" value="1"/>
</dbReference>
<dbReference type="InterPro" id="IPR011009">
    <property type="entry name" value="Kinase-like_dom_sf"/>
</dbReference>
<keyword evidence="13" id="KW-0325">Glycoprotein</keyword>
<evidence type="ECO:0000256" key="17">
    <source>
        <dbReference type="SAM" id="MobiDB-lite"/>
    </source>
</evidence>
<evidence type="ECO:0000256" key="9">
    <source>
        <dbReference type="ARBA" id="ARBA00022840"/>
    </source>
</evidence>
<dbReference type="SUPFAM" id="SSF56112">
    <property type="entry name" value="Protein kinase-like (PK-like)"/>
    <property type="match status" value="1"/>
</dbReference>
<dbReference type="AlphaFoldDB" id="A0A9E7GA49"/>
<evidence type="ECO:0000256" key="1">
    <source>
        <dbReference type="ARBA" id="ARBA00004479"/>
    </source>
</evidence>
<dbReference type="OrthoDB" id="194139at2759"/>
<keyword evidence="5 18" id="KW-0812">Transmembrane</keyword>
<dbReference type="InterPro" id="IPR050823">
    <property type="entry name" value="Plant_Ser_Thr_Prot_Kinase"/>
</dbReference>
<dbReference type="SMART" id="SM00088">
    <property type="entry name" value="PINT"/>
    <property type="match status" value="1"/>
</dbReference>
<feature type="domain" description="Protein kinase" evidence="19">
    <location>
        <begin position="135"/>
        <end position="418"/>
    </location>
</feature>
<accession>A0A9E7GA49</accession>
<dbReference type="GO" id="GO:0004674">
    <property type="term" value="F:protein serine/threonine kinase activity"/>
    <property type="evidence" value="ECO:0007669"/>
    <property type="project" value="UniProtKB-KW"/>
</dbReference>
<feature type="binding site" evidence="16">
    <location>
        <position position="174"/>
    </location>
    <ligand>
        <name>ATP</name>
        <dbReference type="ChEBI" id="CHEBI:30616"/>
    </ligand>
</feature>
<keyword evidence="10 18" id="KW-1133">Transmembrane helix</keyword>
<keyword evidence="12" id="KW-0675">Receptor</keyword>
<evidence type="ECO:0000256" key="11">
    <source>
        <dbReference type="ARBA" id="ARBA00023136"/>
    </source>
</evidence>
<dbReference type="Pfam" id="PF25983">
    <property type="entry name" value="COPS2_C"/>
    <property type="match status" value="1"/>
</dbReference>
<evidence type="ECO:0000313" key="21">
    <source>
        <dbReference type="Proteomes" id="UP001055439"/>
    </source>
</evidence>
<keyword evidence="11 18" id="KW-0472">Membrane</keyword>
<feature type="transmembrane region" description="Helical" evidence="18">
    <location>
        <begin position="506"/>
        <end position="528"/>
    </location>
</feature>
<dbReference type="EMBL" id="CP097508">
    <property type="protein sequence ID" value="URE11414.1"/>
    <property type="molecule type" value="Genomic_DNA"/>
</dbReference>
<proteinExistence type="predicted"/>
<comment type="catalytic activity">
    <reaction evidence="14">
        <text>L-threonyl-[protein] + ATP = O-phospho-L-threonyl-[protein] + ADP + H(+)</text>
        <dbReference type="Rhea" id="RHEA:46608"/>
        <dbReference type="Rhea" id="RHEA-COMP:11060"/>
        <dbReference type="Rhea" id="RHEA-COMP:11605"/>
        <dbReference type="ChEBI" id="CHEBI:15378"/>
        <dbReference type="ChEBI" id="CHEBI:30013"/>
        <dbReference type="ChEBI" id="CHEBI:30616"/>
        <dbReference type="ChEBI" id="CHEBI:61977"/>
        <dbReference type="ChEBI" id="CHEBI:456216"/>
        <dbReference type="EC" id="2.7.11.1"/>
    </reaction>
</comment>
<evidence type="ECO:0000256" key="8">
    <source>
        <dbReference type="ARBA" id="ARBA00022777"/>
    </source>
</evidence>
<evidence type="ECO:0000256" key="6">
    <source>
        <dbReference type="ARBA" id="ARBA00022729"/>
    </source>
</evidence>
<evidence type="ECO:0000256" key="15">
    <source>
        <dbReference type="ARBA" id="ARBA00048679"/>
    </source>
</evidence>
<protein>
    <recommendedName>
        <fullName evidence="2">non-specific serine/threonine protein kinase</fullName>
        <ecNumber evidence="2">2.7.11.1</ecNumber>
    </recommendedName>
</protein>
<feature type="region of interest" description="Disordered" evidence="17">
    <location>
        <begin position="62"/>
        <end position="88"/>
    </location>
</feature>
<evidence type="ECO:0000256" key="5">
    <source>
        <dbReference type="ARBA" id="ARBA00022692"/>
    </source>
</evidence>
<dbReference type="PROSITE" id="PS50011">
    <property type="entry name" value="PROTEIN_KINASE_DOM"/>
    <property type="match status" value="1"/>
</dbReference>
<dbReference type="GO" id="GO:0005524">
    <property type="term" value="F:ATP binding"/>
    <property type="evidence" value="ECO:0007669"/>
    <property type="project" value="UniProtKB-UniRule"/>
</dbReference>
<organism evidence="20 21">
    <name type="scientific">Musa troglodytarum</name>
    <name type="common">fe'i banana</name>
    <dbReference type="NCBI Taxonomy" id="320322"/>
    <lineage>
        <taxon>Eukaryota</taxon>
        <taxon>Viridiplantae</taxon>
        <taxon>Streptophyta</taxon>
        <taxon>Embryophyta</taxon>
        <taxon>Tracheophyta</taxon>
        <taxon>Spermatophyta</taxon>
        <taxon>Magnoliopsida</taxon>
        <taxon>Liliopsida</taxon>
        <taxon>Zingiberales</taxon>
        <taxon>Musaceae</taxon>
        <taxon>Musa</taxon>
    </lineage>
</organism>
<dbReference type="PROSITE" id="PS00107">
    <property type="entry name" value="PROTEIN_KINASE_ATP"/>
    <property type="match status" value="1"/>
</dbReference>
<gene>
    <name evidence="20" type="ORF">MUK42_23283</name>
</gene>
<keyword evidence="4" id="KW-0808">Transferase</keyword>
<dbReference type="Gene3D" id="3.30.200.20">
    <property type="entry name" value="Phosphorylase Kinase, domain 1"/>
    <property type="match status" value="1"/>
</dbReference>
<dbReference type="Proteomes" id="UP001055439">
    <property type="component" value="Chromosome 6"/>
</dbReference>
<evidence type="ECO:0000256" key="13">
    <source>
        <dbReference type="ARBA" id="ARBA00023180"/>
    </source>
</evidence>
<dbReference type="InterPro" id="IPR017441">
    <property type="entry name" value="Protein_kinase_ATP_BS"/>
</dbReference>
<evidence type="ECO:0000259" key="19">
    <source>
        <dbReference type="PROSITE" id="PS50011"/>
    </source>
</evidence>
<dbReference type="InterPro" id="IPR000719">
    <property type="entry name" value="Prot_kinase_dom"/>
</dbReference>
<evidence type="ECO:0000256" key="14">
    <source>
        <dbReference type="ARBA" id="ARBA00047899"/>
    </source>
</evidence>
<dbReference type="CDD" id="cd14066">
    <property type="entry name" value="STKc_IRAK"/>
    <property type="match status" value="1"/>
</dbReference>
<comment type="catalytic activity">
    <reaction evidence="15">
        <text>L-seryl-[protein] + ATP = O-phospho-L-seryl-[protein] + ADP + H(+)</text>
        <dbReference type="Rhea" id="RHEA:17989"/>
        <dbReference type="Rhea" id="RHEA-COMP:9863"/>
        <dbReference type="Rhea" id="RHEA-COMP:11604"/>
        <dbReference type="ChEBI" id="CHEBI:15378"/>
        <dbReference type="ChEBI" id="CHEBI:29999"/>
        <dbReference type="ChEBI" id="CHEBI:30616"/>
        <dbReference type="ChEBI" id="CHEBI:83421"/>
        <dbReference type="ChEBI" id="CHEBI:456216"/>
        <dbReference type="EC" id="2.7.11.1"/>
    </reaction>
</comment>
<evidence type="ECO:0000313" key="20">
    <source>
        <dbReference type="EMBL" id="URE11414.1"/>
    </source>
</evidence>
<reference evidence="20" key="1">
    <citation type="submission" date="2022-05" db="EMBL/GenBank/DDBJ databases">
        <title>The Musa troglodytarum L. genome provides insights into the mechanism of non-climacteric behaviour and enrichment of carotenoids.</title>
        <authorList>
            <person name="Wang J."/>
        </authorList>
    </citation>
    <scope>NUCLEOTIDE SEQUENCE</scope>
    <source>
        <tissue evidence="20">Leaf</tissue>
    </source>
</reference>
<evidence type="ECO:0000256" key="16">
    <source>
        <dbReference type="PROSITE-ProRule" id="PRU10141"/>
    </source>
</evidence>
<keyword evidence="6" id="KW-0732">Signal</keyword>